<dbReference type="InterPro" id="IPR001313">
    <property type="entry name" value="Pumilio_RNA-bd_rpt"/>
</dbReference>
<dbReference type="PANTHER" id="PTHR13102:SF0">
    <property type="entry name" value="NUCLEOLAR PROTEIN 9"/>
    <property type="match status" value="1"/>
</dbReference>
<dbReference type="Proteomes" id="UP000815325">
    <property type="component" value="Unassembled WGS sequence"/>
</dbReference>
<reference evidence="3" key="1">
    <citation type="submission" date="2017-08" db="EMBL/GenBank/DDBJ databases">
        <authorList>
            <person name="Polle J.E."/>
            <person name="Barry K."/>
            <person name="Cushman J."/>
            <person name="Schmutz J."/>
            <person name="Tran D."/>
            <person name="Hathwaick L.T."/>
            <person name="Yim W.C."/>
            <person name="Jenkins J."/>
            <person name="Mckie-Krisberg Z.M."/>
            <person name="Prochnik S."/>
            <person name="Lindquist E."/>
            <person name="Dockter R.B."/>
            <person name="Adam C."/>
            <person name="Molina H."/>
            <person name="Bunkerborg J."/>
            <person name="Jin E."/>
            <person name="Buchheim M."/>
            <person name="Magnuson J."/>
        </authorList>
    </citation>
    <scope>NUCLEOTIDE SEQUENCE</scope>
    <source>
        <strain evidence="3">CCAP 19/18</strain>
    </source>
</reference>
<evidence type="ECO:0000256" key="1">
    <source>
        <dbReference type="ARBA" id="ARBA00022737"/>
    </source>
</evidence>
<evidence type="ECO:0008006" key="5">
    <source>
        <dbReference type="Google" id="ProtNLM"/>
    </source>
</evidence>
<accession>A0ABQ7GU72</accession>
<keyword evidence="1" id="KW-0677">Repeat</keyword>
<feature type="compositionally biased region" description="Basic and acidic residues" evidence="2">
    <location>
        <begin position="534"/>
        <end position="544"/>
    </location>
</feature>
<dbReference type="InterPro" id="IPR011989">
    <property type="entry name" value="ARM-like"/>
</dbReference>
<dbReference type="SUPFAM" id="SSF48371">
    <property type="entry name" value="ARM repeat"/>
    <property type="match status" value="1"/>
</dbReference>
<feature type="compositionally biased region" description="Basic and acidic residues" evidence="2">
    <location>
        <begin position="441"/>
        <end position="452"/>
    </location>
</feature>
<protein>
    <recommendedName>
        <fullName evidence="5">Nucleolar protein 9</fullName>
    </recommendedName>
</protein>
<organism evidence="3 4">
    <name type="scientific">Dunaliella salina</name>
    <name type="common">Green alga</name>
    <name type="synonym">Protococcus salinus</name>
    <dbReference type="NCBI Taxonomy" id="3046"/>
    <lineage>
        <taxon>Eukaryota</taxon>
        <taxon>Viridiplantae</taxon>
        <taxon>Chlorophyta</taxon>
        <taxon>core chlorophytes</taxon>
        <taxon>Chlorophyceae</taxon>
        <taxon>CS clade</taxon>
        <taxon>Chlamydomonadales</taxon>
        <taxon>Dunaliellaceae</taxon>
        <taxon>Dunaliella</taxon>
    </lineage>
</organism>
<feature type="compositionally biased region" description="Basic residues" evidence="2">
    <location>
        <begin position="507"/>
        <end position="516"/>
    </location>
</feature>
<sequence>MVHELCTELWKFMTDRFATHVARRVLCMLCGHDVLPPGSRGPQGGSGGGGGGGKASAGLAAKLPTKEKAAAGRHPQEGCRFPELLESLVSILTREDYGGASMEELLGSTYASPFIQGALKAASMLQGNRSLLATLIPSLLGTSYFYDAGNKNKVPSGAKLIEGVSADRVYAMCMDSTTSHVVEAVMGVAHAVPGLIDAMLQRFFKGRMQDMAFHQSANFVLQAALAATSTPAQVQPLYEELAPCIGDLLRCRRSGVVAALLAACGRANCCQKEACSVLAAAIASTPQSSGKTGKEALAPSLLCLDTAPSLGHNHALQGTSGSGESWLSALGSAILITVLRFSQMKQHLLARMGGAYSTMVLTGSGSFLLERCFDMAEGPTKEAIISEVLTHERDLEAKYWGPRLLKRLGAEAYKREPLQWRRHLESTAKTKVDFEKLFGNDFEDAPKSSKQEKKLRKQQQQQQQQQQQLEEGPGMKQATVLPEGAAAIRNGSQTEAAQGHSDEAGANRKKSKKKRKVKEEQGGPTECLHNDVAGAEKRDGEVERKKKKKTKRGD</sequence>
<keyword evidence="4" id="KW-1185">Reference proteome</keyword>
<feature type="compositionally biased region" description="Gly residues" evidence="2">
    <location>
        <begin position="41"/>
        <end position="55"/>
    </location>
</feature>
<comment type="caution">
    <text evidence="3">The sequence shown here is derived from an EMBL/GenBank/DDBJ whole genome shotgun (WGS) entry which is preliminary data.</text>
</comment>
<dbReference type="InterPro" id="IPR016024">
    <property type="entry name" value="ARM-type_fold"/>
</dbReference>
<evidence type="ECO:0000313" key="4">
    <source>
        <dbReference type="Proteomes" id="UP000815325"/>
    </source>
</evidence>
<dbReference type="Gene3D" id="1.25.10.10">
    <property type="entry name" value="Leucine-rich Repeat Variant"/>
    <property type="match status" value="1"/>
</dbReference>
<feature type="compositionally biased region" description="Basic residues" evidence="2">
    <location>
        <begin position="545"/>
        <end position="554"/>
    </location>
</feature>
<feature type="region of interest" description="Disordered" evidence="2">
    <location>
        <begin position="441"/>
        <end position="554"/>
    </location>
</feature>
<dbReference type="InterPro" id="IPR040000">
    <property type="entry name" value="NOP9"/>
</dbReference>
<evidence type="ECO:0000313" key="3">
    <source>
        <dbReference type="EMBL" id="KAF5838129.1"/>
    </source>
</evidence>
<feature type="region of interest" description="Disordered" evidence="2">
    <location>
        <begin position="38"/>
        <end position="58"/>
    </location>
</feature>
<proteinExistence type="predicted"/>
<gene>
    <name evidence="3" type="ORF">DUNSADRAFT_3379</name>
</gene>
<feature type="compositionally biased region" description="Low complexity" evidence="2">
    <location>
        <begin position="458"/>
        <end position="468"/>
    </location>
</feature>
<dbReference type="EMBL" id="MU069590">
    <property type="protein sequence ID" value="KAF5838129.1"/>
    <property type="molecule type" value="Genomic_DNA"/>
</dbReference>
<dbReference type="PANTHER" id="PTHR13102">
    <property type="entry name" value="NUCLEOLAR PROTEIN 9"/>
    <property type="match status" value="1"/>
</dbReference>
<evidence type="ECO:0000256" key="2">
    <source>
        <dbReference type="SAM" id="MobiDB-lite"/>
    </source>
</evidence>
<dbReference type="Pfam" id="PF22493">
    <property type="entry name" value="PUF_NOP9"/>
    <property type="match status" value="1"/>
</dbReference>
<name>A0ABQ7GU72_DUNSA</name>